<reference evidence="3" key="1">
    <citation type="journal article" date="2016" name="Insect Biochem. Mol. Biol.">
        <title>Multifaceted biological insights from a draft genome sequence of the tobacco hornworm moth, Manduca sexta.</title>
        <authorList>
            <person name="Kanost M.R."/>
            <person name="Arrese E.L."/>
            <person name="Cao X."/>
            <person name="Chen Y.R."/>
            <person name="Chellapilla S."/>
            <person name="Goldsmith M.R."/>
            <person name="Grosse-Wilde E."/>
            <person name="Heckel D.G."/>
            <person name="Herndon N."/>
            <person name="Jiang H."/>
            <person name="Papanicolaou A."/>
            <person name="Qu J."/>
            <person name="Soulages J.L."/>
            <person name="Vogel H."/>
            <person name="Walters J."/>
            <person name="Waterhouse R.M."/>
            <person name="Ahn S.J."/>
            <person name="Almeida F.C."/>
            <person name="An C."/>
            <person name="Aqrawi P."/>
            <person name="Bretschneider A."/>
            <person name="Bryant W.B."/>
            <person name="Bucks S."/>
            <person name="Chao H."/>
            <person name="Chevignon G."/>
            <person name="Christen J.M."/>
            <person name="Clarke D.F."/>
            <person name="Dittmer N.T."/>
            <person name="Ferguson L.C.F."/>
            <person name="Garavelou S."/>
            <person name="Gordon K.H.J."/>
            <person name="Gunaratna R.T."/>
            <person name="Han Y."/>
            <person name="Hauser F."/>
            <person name="He Y."/>
            <person name="Heidel-Fischer H."/>
            <person name="Hirsh A."/>
            <person name="Hu Y."/>
            <person name="Jiang H."/>
            <person name="Kalra D."/>
            <person name="Klinner C."/>
            <person name="Konig C."/>
            <person name="Kovar C."/>
            <person name="Kroll A.R."/>
            <person name="Kuwar S.S."/>
            <person name="Lee S.L."/>
            <person name="Lehman R."/>
            <person name="Li K."/>
            <person name="Li Z."/>
            <person name="Liang H."/>
            <person name="Lovelace S."/>
            <person name="Lu Z."/>
            <person name="Mansfield J.H."/>
            <person name="McCulloch K.J."/>
            <person name="Mathew T."/>
            <person name="Morton B."/>
            <person name="Muzny D.M."/>
            <person name="Neunemann D."/>
            <person name="Ongeri F."/>
            <person name="Pauchet Y."/>
            <person name="Pu L.L."/>
            <person name="Pyrousis I."/>
            <person name="Rao X.J."/>
            <person name="Redding A."/>
            <person name="Roesel C."/>
            <person name="Sanchez-Gracia A."/>
            <person name="Schaack S."/>
            <person name="Shukla A."/>
            <person name="Tetreau G."/>
            <person name="Wang Y."/>
            <person name="Xiong G.H."/>
            <person name="Traut W."/>
            <person name="Walsh T.K."/>
            <person name="Worley K.C."/>
            <person name="Wu D."/>
            <person name="Wu W."/>
            <person name="Wu Y.Q."/>
            <person name="Zhang X."/>
            <person name="Zou Z."/>
            <person name="Zucker H."/>
            <person name="Briscoe A.D."/>
            <person name="Burmester T."/>
            <person name="Clem R.J."/>
            <person name="Feyereisen R."/>
            <person name="Grimmelikhuijzen C.J.P."/>
            <person name="Hamodrakas S.J."/>
            <person name="Hansson B.S."/>
            <person name="Huguet E."/>
            <person name="Jermiin L.S."/>
            <person name="Lan Q."/>
            <person name="Lehman H.K."/>
            <person name="Lorenzen M."/>
            <person name="Merzendorfer H."/>
            <person name="Michalopoulos I."/>
            <person name="Morton D.B."/>
            <person name="Muthukrishnan S."/>
            <person name="Oakeshott J.G."/>
            <person name="Palmer W."/>
            <person name="Park Y."/>
            <person name="Passarelli A.L."/>
            <person name="Rozas J."/>
            <person name="Schwartz L.M."/>
            <person name="Smith W."/>
            <person name="Southgate A."/>
            <person name="Vilcinskas A."/>
            <person name="Vogt R."/>
            <person name="Wang P."/>
            <person name="Werren J."/>
            <person name="Yu X.Q."/>
            <person name="Zhou J.J."/>
            <person name="Brown S.J."/>
            <person name="Scherer S.E."/>
            <person name="Richards S."/>
            <person name="Blissard G.W."/>
        </authorList>
    </citation>
    <scope>NUCLEOTIDE SEQUENCE</scope>
</reference>
<dbReference type="InterPro" id="IPR024395">
    <property type="entry name" value="CLASP_N_dom"/>
</dbReference>
<reference evidence="3" key="2">
    <citation type="submission" date="2020-12" db="EMBL/GenBank/DDBJ databases">
        <authorList>
            <person name="Kanost M."/>
        </authorList>
    </citation>
    <scope>NUCLEOTIDE SEQUENCE</scope>
</reference>
<accession>A0A921ZR62</accession>
<keyword evidence="4" id="KW-1185">Reference proteome</keyword>
<name>A0A921ZR62_MANSE</name>
<dbReference type="EMBL" id="JH668832">
    <property type="protein sequence ID" value="KAG6462313.1"/>
    <property type="molecule type" value="Genomic_DNA"/>
</dbReference>
<dbReference type="Proteomes" id="UP000791440">
    <property type="component" value="Unassembled WGS sequence"/>
</dbReference>
<sequence>MDEDIEDLLGDVKYTDSQKSVATTNMYSMDFDSSSDKNNSSGKETYVIECDDSEDSETYLLHSNRSVVNLFEREHHTAQNVDVLVKTKKPYKRHKTASTSVHKCLFVAQEIFTQTSKTIIELAEIETLSKVERKSLETQTSLISIKESKIVEQSLELTNSVSHCNVIKHDFDVNNSKRCVVTCDQLLNGSLEDGSSKFLTSEPENSAASDDSDRIINIIDDESKDNELSEEQIANRYENTSDFEDTNSDIEQDSLMECCQLKPISDNQSDSSEVTKSVDHDIEDLYTKLSESIDLYPFDKTSEEGKRKIGTLTPLTEESTMKKDSVDTSSYKNNFNSLEKDVPFTNNQGMRIKLLPNEDIDKSSFKLPPIQNNKSCPNSPHLNFLFSLNASSKNSERAGALPTVVEDQNQKRCMGDRWEIGNKELASGEGALINGNYDSMHFSPEYLQLPPIHIEGHVVHNARTSSFLNDRVDAHAVDTYSDSISIKNKIRELKMSRHAKKNIPTPRSRSMSPISICHEGSRISDVAEKGCEALCAELSRRLRSTSWTQIADTLEDVPRSLDKFWGIISEQRIADLIRLVSAHVESPRTQVSRSACHTLASILKNTNYTKKPDFHEAVTILLTKTGSYSRPVRRAANVALDDIVSGVEFSHAITALCIHGASHKSPLVRCASARLLVVSCALAGGGRELLRARPPTAAAARRYALRSLAALLEDKNTDTRKYAERLYTMLRPLGNFEAYYLTDVDVEQASRQMKKYDQLLLNEPPKERYCSK</sequence>
<dbReference type="AlphaFoldDB" id="A0A921ZR62"/>
<gene>
    <name evidence="3" type="ORF">O3G_MSEX013189</name>
</gene>
<proteinExistence type="predicted"/>
<protein>
    <recommendedName>
        <fullName evidence="2">CLASP N-terminal domain-containing protein</fullName>
    </recommendedName>
</protein>
<feature type="domain" description="CLASP N-terminal" evidence="2">
    <location>
        <begin position="575"/>
        <end position="730"/>
    </location>
</feature>
<organism evidence="3 4">
    <name type="scientific">Manduca sexta</name>
    <name type="common">Tobacco hawkmoth</name>
    <name type="synonym">Tobacco hornworm</name>
    <dbReference type="NCBI Taxonomy" id="7130"/>
    <lineage>
        <taxon>Eukaryota</taxon>
        <taxon>Metazoa</taxon>
        <taxon>Ecdysozoa</taxon>
        <taxon>Arthropoda</taxon>
        <taxon>Hexapoda</taxon>
        <taxon>Insecta</taxon>
        <taxon>Pterygota</taxon>
        <taxon>Neoptera</taxon>
        <taxon>Endopterygota</taxon>
        <taxon>Lepidoptera</taxon>
        <taxon>Glossata</taxon>
        <taxon>Ditrysia</taxon>
        <taxon>Bombycoidea</taxon>
        <taxon>Sphingidae</taxon>
        <taxon>Sphinginae</taxon>
        <taxon>Sphingini</taxon>
        <taxon>Manduca</taxon>
    </lineage>
</organism>
<comment type="caution">
    <text evidence="3">The sequence shown here is derived from an EMBL/GenBank/DDBJ whole genome shotgun (WGS) entry which is preliminary data.</text>
</comment>
<evidence type="ECO:0000313" key="4">
    <source>
        <dbReference type="Proteomes" id="UP000791440"/>
    </source>
</evidence>
<dbReference type="Pfam" id="PF12348">
    <property type="entry name" value="CLASP_N"/>
    <property type="match status" value="1"/>
</dbReference>
<feature type="region of interest" description="Disordered" evidence="1">
    <location>
        <begin position="194"/>
        <end position="213"/>
    </location>
</feature>
<evidence type="ECO:0000313" key="3">
    <source>
        <dbReference type="EMBL" id="KAG6462313.1"/>
    </source>
</evidence>
<evidence type="ECO:0000259" key="2">
    <source>
        <dbReference type="Pfam" id="PF12348"/>
    </source>
</evidence>
<evidence type="ECO:0000256" key="1">
    <source>
        <dbReference type="SAM" id="MobiDB-lite"/>
    </source>
</evidence>